<dbReference type="AlphaFoldDB" id="A0AAW9QEQ0"/>
<dbReference type="PROSITE" id="PS51257">
    <property type="entry name" value="PROKAR_LIPOPROTEIN"/>
    <property type="match status" value="1"/>
</dbReference>
<dbReference type="EMBL" id="JAZIBG010000020">
    <property type="protein sequence ID" value="MEF7613832.1"/>
    <property type="molecule type" value="Genomic_DNA"/>
</dbReference>
<sequence>MSPLSRMLATLALAAGGAVFGTGCATPPAAPPGAALLGPEWVVEDLDKAGIVDRSRITLHFGIDGRVAGLASCNQYGGSYRVEQGRLVVSHVVATLRACPPALMAQERRFLDLLDTPLRIERTPDGALVLRGDGHQGLTARRP</sequence>
<gene>
    <name evidence="3" type="ORF">V4F39_07910</name>
</gene>
<dbReference type="InterPro" id="IPR005184">
    <property type="entry name" value="DUF306_Meta_HslJ"/>
</dbReference>
<keyword evidence="4" id="KW-1185">Reference proteome</keyword>
<dbReference type="PANTHER" id="PTHR35535">
    <property type="entry name" value="HEAT SHOCK PROTEIN HSLJ"/>
    <property type="match status" value="1"/>
</dbReference>
<proteinExistence type="predicted"/>
<name>A0AAW9QEQ0_9BURK</name>
<dbReference type="RefSeq" id="WP_332288773.1">
    <property type="nucleotide sequence ID" value="NZ_JAZIBG010000020.1"/>
</dbReference>
<evidence type="ECO:0000256" key="1">
    <source>
        <dbReference type="SAM" id="SignalP"/>
    </source>
</evidence>
<dbReference type="InterPro" id="IPR053147">
    <property type="entry name" value="Hsp_HslJ-like"/>
</dbReference>
<dbReference type="Proteomes" id="UP001336250">
    <property type="component" value="Unassembled WGS sequence"/>
</dbReference>
<feature type="domain" description="DUF306" evidence="2">
    <location>
        <begin position="35"/>
        <end position="138"/>
    </location>
</feature>
<feature type="chain" id="PRO_5043880659" evidence="1">
    <location>
        <begin position="26"/>
        <end position="143"/>
    </location>
</feature>
<evidence type="ECO:0000313" key="4">
    <source>
        <dbReference type="Proteomes" id="UP001336250"/>
    </source>
</evidence>
<comment type="caution">
    <text evidence="3">The sequence shown here is derived from an EMBL/GenBank/DDBJ whole genome shotgun (WGS) entry which is preliminary data.</text>
</comment>
<dbReference type="Gene3D" id="2.40.128.270">
    <property type="match status" value="1"/>
</dbReference>
<dbReference type="PANTHER" id="PTHR35535:SF1">
    <property type="entry name" value="HEAT SHOCK PROTEIN HSLJ"/>
    <property type="match status" value="1"/>
</dbReference>
<protein>
    <submittedName>
        <fullName evidence="3">META domain-containing protein</fullName>
    </submittedName>
</protein>
<accession>A0AAW9QEQ0</accession>
<dbReference type="Pfam" id="PF03724">
    <property type="entry name" value="META"/>
    <property type="match status" value="1"/>
</dbReference>
<dbReference type="InterPro" id="IPR038670">
    <property type="entry name" value="HslJ-like_sf"/>
</dbReference>
<reference evidence="3 4" key="1">
    <citation type="submission" date="2024-02" db="EMBL/GenBank/DDBJ databases">
        <title>Genome sequence of Aquincola sp. MAHUQ-54.</title>
        <authorList>
            <person name="Huq M.A."/>
        </authorList>
    </citation>
    <scope>NUCLEOTIDE SEQUENCE [LARGE SCALE GENOMIC DNA]</scope>
    <source>
        <strain evidence="3 4">MAHUQ-54</strain>
    </source>
</reference>
<organism evidence="3 4">
    <name type="scientific">Aquincola agrisoli</name>
    <dbReference type="NCBI Taxonomy" id="3119538"/>
    <lineage>
        <taxon>Bacteria</taxon>
        <taxon>Pseudomonadati</taxon>
        <taxon>Pseudomonadota</taxon>
        <taxon>Betaproteobacteria</taxon>
        <taxon>Burkholderiales</taxon>
        <taxon>Sphaerotilaceae</taxon>
        <taxon>Aquincola</taxon>
    </lineage>
</organism>
<keyword evidence="1" id="KW-0732">Signal</keyword>
<evidence type="ECO:0000313" key="3">
    <source>
        <dbReference type="EMBL" id="MEF7613832.1"/>
    </source>
</evidence>
<evidence type="ECO:0000259" key="2">
    <source>
        <dbReference type="Pfam" id="PF03724"/>
    </source>
</evidence>
<feature type="signal peptide" evidence="1">
    <location>
        <begin position="1"/>
        <end position="25"/>
    </location>
</feature>